<comment type="caution">
    <text evidence="4">The sequence shown here is derived from an EMBL/GenBank/DDBJ whole genome shotgun (WGS) entry which is preliminary data.</text>
</comment>
<dbReference type="Proteomes" id="UP000054092">
    <property type="component" value="Unassembled WGS sequence"/>
</dbReference>
<dbReference type="PANTHER" id="PTHR46017:SF1">
    <property type="entry name" value="ALPHA-MANNOSIDASE 2C1"/>
    <property type="match status" value="1"/>
</dbReference>
<feature type="non-terminal residue" evidence="4">
    <location>
        <position position="655"/>
    </location>
</feature>
<dbReference type="GO" id="GO:0006013">
    <property type="term" value="P:mannose metabolic process"/>
    <property type="evidence" value="ECO:0007669"/>
    <property type="project" value="InterPro"/>
</dbReference>
<evidence type="ECO:0000313" key="5">
    <source>
        <dbReference type="Proteomes" id="UP000054092"/>
    </source>
</evidence>
<dbReference type="InterPro" id="IPR028995">
    <property type="entry name" value="Glyco_hydro_57/38_cen_sf"/>
</dbReference>
<dbReference type="InterPro" id="IPR000602">
    <property type="entry name" value="Glyco_hydro_38_N"/>
</dbReference>
<proteinExistence type="predicted"/>
<dbReference type="SUPFAM" id="SSF88688">
    <property type="entry name" value="Families 57/38 glycoside transferase middle domain"/>
    <property type="match status" value="1"/>
</dbReference>
<dbReference type="InterPro" id="IPR015341">
    <property type="entry name" value="Glyco_hydro_38_cen"/>
</dbReference>
<dbReference type="InterPro" id="IPR037094">
    <property type="entry name" value="Glyco_hydro_38_cen_sf"/>
</dbReference>
<dbReference type="InterPro" id="IPR011330">
    <property type="entry name" value="Glyco_hydro/deAcase_b/a-brl"/>
</dbReference>
<keyword evidence="2" id="KW-0326">Glycosidase</keyword>
<dbReference type="GO" id="GO:0009313">
    <property type="term" value="P:oligosaccharide catabolic process"/>
    <property type="evidence" value="ECO:0007669"/>
    <property type="project" value="TreeGrafter"/>
</dbReference>
<keyword evidence="1 4" id="KW-0378">Hydrolase</keyword>
<sequence length="655" mass="75650">MYYSKESARGKFLRFIGEMYPYTIKKRKRIDSWSFNSRRVSPEFKWSPDSFPVYFSREIELPPIDADEQLILRNWFGGESLVRINGITYGEINTHHRELNLSVFAGQVVLYEADVVPKGLFGSSIKEPVFSESDLLIVDSDIKRIIGKLRNLIELFTYTDDEVLATSLYRILSDNLAGIRIPRDSSSYWKAVLDDPEISGEVSAVWLPEEFTRSEGQRLSEEDHNTFTEAERNVEKELANLKRRFPSRLTMTLSGHAHIDYAWLWPLEETRRKILRTFSNSVRLANKYPEYMFSQSSAAMYRDVMERDPGLFKEIQLLVKEGRWELLGGMWVESDTNLLNGESLVRQFLYGQRFFMEHFGRKCSTVWLPDVFGFSWILPQIIRKAGMDSFFTTKITWNEKNTLPHDLFVWRGIDGSEVICHSFKNPSNGYNGLLEPKDILTTAKNFRDQDLFPETVFSFGYGDGGGGPTDEMIENYRFLKDLPGMPELVMRSFESYFKRAEEVSRSFHVHDGELYLELHRGTYTSQGRIKMAHKECEDLLRLAEMLGAISGYKPGEIELLWRILLQNEFHDILPGSSIKEVYEEALNELGEVHSATSSMLQASFDRLTDEDNMKLTVFNPSSFCRKLEFTAQGSKEPFCPTGEFSCQLLDNGDTL</sequence>
<dbReference type="Pfam" id="PF09261">
    <property type="entry name" value="Alpha-mann_mid"/>
    <property type="match status" value="1"/>
</dbReference>
<accession>A0A101HM16</accession>
<dbReference type="SUPFAM" id="SSF88713">
    <property type="entry name" value="Glycoside hydrolase/deacetylase"/>
    <property type="match status" value="1"/>
</dbReference>
<dbReference type="Gene3D" id="3.20.110.10">
    <property type="entry name" value="Glycoside hydrolase 38, N terminal domain"/>
    <property type="match status" value="1"/>
</dbReference>
<gene>
    <name evidence="4" type="ORF">XD94_1402</name>
</gene>
<name>A0A101HM16_9BACT</name>
<dbReference type="InterPro" id="IPR027291">
    <property type="entry name" value="Glyco_hydro_38_N_sf"/>
</dbReference>
<dbReference type="AlphaFoldDB" id="A0A101HM16"/>
<dbReference type="Gene3D" id="1.20.1270.50">
    <property type="entry name" value="Glycoside hydrolase family 38, central domain"/>
    <property type="match status" value="1"/>
</dbReference>
<dbReference type="EMBL" id="LGGP01000269">
    <property type="protein sequence ID" value="KUK79356.1"/>
    <property type="molecule type" value="Genomic_DNA"/>
</dbReference>
<dbReference type="CDD" id="cd10789">
    <property type="entry name" value="GH38N_AMII_ER_cytosolic"/>
    <property type="match status" value="1"/>
</dbReference>
<evidence type="ECO:0000256" key="2">
    <source>
        <dbReference type="ARBA" id="ARBA00023295"/>
    </source>
</evidence>
<dbReference type="GO" id="GO:0004559">
    <property type="term" value="F:alpha-mannosidase activity"/>
    <property type="evidence" value="ECO:0007669"/>
    <property type="project" value="InterPro"/>
</dbReference>
<organism evidence="4 5">
    <name type="scientific">Mesotoga prima</name>
    <dbReference type="NCBI Taxonomy" id="1184387"/>
    <lineage>
        <taxon>Bacteria</taxon>
        <taxon>Thermotogati</taxon>
        <taxon>Thermotogota</taxon>
        <taxon>Thermotogae</taxon>
        <taxon>Kosmotogales</taxon>
        <taxon>Kosmotogaceae</taxon>
        <taxon>Mesotoga</taxon>
    </lineage>
</organism>
<evidence type="ECO:0000259" key="3">
    <source>
        <dbReference type="SMART" id="SM00872"/>
    </source>
</evidence>
<protein>
    <submittedName>
        <fullName evidence="4">Glycoside hydrolase, family 38</fullName>
    </submittedName>
</protein>
<reference evidence="5" key="1">
    <citation type="journal article" date="2015" name="MBio">
        <title>Genome-Resolved Metagenomic Analysis Reveals Roles for Candidate Phyla and Other Microbial Community Members in Biogeochemical Transformations in Oil Reservoirs.</title>
        <authorList>
            <person name="Hu P."/>
            <person name="Tom L."/>
            <person name="Singh A."/>
            <person name="Thomas B.C."/>
            <person name="Baker B.J."/>
            <person name="Piceno Y.M."/>
            <person name="Andersen G.L."/>
            <person name="Banfield J.F."/>
        </authorList>
    </citation>
    <scope>NUCLEOTIDE SEQUENCE [LARGE SCALE GENOMIC DNA]</scope>
</reference>
<dbReference type="FunFam" id="3.20.110.10:FF:000002">
    <property type="entry name" value="alpha-mannosidase 2C1 isoform X1"/>
    <property type="match status" value="1"/>
</dbReference>
<evidence type="ECO:0000313" key="4">
    <source>
        <dbReference type="EMBL" id="KUK79356.1"/>
    </source>
</evidence>
<dbReference type="SMART" id="SM00872">
    <property type="entry name" value="Alpha-mann_mid"/>
    <property type="match status" value="1"/>
</dbReference>
<feature type="domain" description="Glycoside hydrolase family 38 central" evidence="3">
    <location>
        <begin position="517"/>
        <end position="589"/>
    </location>
</feature>
<dbReference type="PANTHER" id="PTHR46017">
    <property type="entry name" value="ALPHA-MANNOSIDASE 2C1"/>
    <property type="match status" value="1"/>
</dbReference>
<evidence type="ECO:0000256" key="1">
    <source>
        <dbReference type="ARBA" id="ARBA00022801"/>
    </source>
</evidence>
<dbReference type="Pfam" id="PF01074">
    <property type="entry name" value="Glyco_hydro_38N"/>
    <property type="match status" value="1"/>
</dbReference>